<accession>A0A6G0TS16</accession>
<gene>
    <name evidence="1" type="ORF">AGLY_006716</name>
</gene>
<proteinExistence type="predicted"/>
<dbReference type="EMBL" id="VYZN01000018">
    <property type="protein sequence ID" value="KAE9537693.1"/>
    <property type="molecule type" value="Genomic_DNA"/>
</dbReference>
<dbReference type="AlphaFoldDB" id="A0A6G0TS16"/>
<evidence type="ECO:0000313" key="1">
    <source>
        <dbReference type="EMBL" id="KAE9537693.1"/>
    </source>
</evidence>
<evidence type="ECO:0000313" key="2">
    <source>
        <dbReference type="Proteomes" id="UP000475862"/>
    </source>
</evidence>
<keyword evidence="2" id="KW-1185">Reference proteome</keyword>
<name>A0A6G0TS16_APHGL</name>
<protein>
    <submittedName>
        <fullName evidence="1">Uncharacterized protein</fullName>
    </submittedName>
</protein>
<sequence>MCENMYIRIPLVFLVLLGIHEPVPRNYYPDIYFHYLIINDLIPWIISHILWSIASSWVIVRLNSICHVLCLYDKENKFGSGDVTSLDLTRVPSDKVISLPDFNNPNNGPGGTLCLTHLSKSKNPGFGLRRQTYDMAILLILFKINYFSDIDRISLHLPKTLFLGYSVEQLTQ</sequence>
<organism evidence="1 2">
    <name type="scientific">Aphis glycines</name>
    <name type="common">Soybean aphid</name>
    <dbReference type="NCBI Taxonomy" id="307491"/>
    <lineage>
        <taxon>Eukaryota</taxon>
        <taxon>Metazoa</taxon>
        <taxon>Ecdysozoa</taxon>
        <taxon>Arthropoda</taxon>
        <taxon>Hexapoda</taxon>
        <taxon>Insecta</taxon>
        <taxon>Pterygota</taxon>
        <taxon>Neoptera</taxon>
        <taxon>Paraneoptera</taxon>
        <taxon>Hemiptera</taxon>
        <taxon>Sternorrhyncha</taxon>
        <taxon>Aphidomorpha</taxon>
        <taxon>Aphidoidea</taxon>
        <taxon>Aphididae</taxon>
        <taxon>Aphidini</taxon>
        <taxon>Aphis</taxon>
        <taxon>Aphis</taxon>
    </lineage>
</organism>
<comment type="caution">
    <text evidence="1">The sequence shown here is derived from an EMBL/GenBank/DDBJ whole genome shotgun (WGS) entry which is preliminary data.</text>
</comment>
<reference evidence="1 2" key="1">
    <citation type="submission" date="2019-08" db="EMBL/GenBank/DDBJ databases">
        <title>The genome of the soybean aphid Biotype 1, its phylome, world population structure and adaptation to the North American continent.</title>
        <authorList>
            <person name="Giordano R."/>
            <person name="Donthu R.K."/>
            <person name="Hernandez A.G."/>
            <person name="Wright C.L."/>
            <person name="Zimin A.V."/>
        </authorList>
    </citation>
    <scope>NUCLEOTIDE SEQUENCE [LARGE SCALE GENOMIC DNA]</scope>
    <source>
        <tissue evidence="1">Whole aphids</tissue>
    </source>
</reference>
<dbReference type="Proteomes" id="UP000475862">
    <property type="component" value="Unassembled WGS sequence"/>
</dbReference>